<proteinExistence type="predicted"/>
<keyword evidence="3" id="KW-1185">Reference proteome</keyword>
<reference evidence="2" key="1">
    <citation type="journal article" date="2023" name="Mol. Phylogenet. Evol.">
        <title>Genome-scale phylogeny and comparative genomics of the fungal order Sordariales.</title>
        <authorList>
            <person name="Hensen N."/>
            <person name="Bonometti L."/>
            <person name="Westerberg I."/>
            <person name="Brannstrom I.O."/>
            <person name="Guillou S."/>
            <person name="Cros-Aarteil S."/>
            <person name="Calhoun S."/>
            <person name="Haridas S."/>
            <person name="Kuo A."/>
            <person name="Mondo S."/>
            <person name="Pangilinan J."/>
            <person name="Riley R."/>
            <person name="LaButti K."/>
            <person name="Andreopoulos B."/>
            <person name="Lipzen A."/>
            <person name="Chen C."/>
            <person name="Yan M."/>
            <person name="Daum C."/>
            <person name="Ng V."/>
            <person name="Clum A."/>
            <person name="Steindorff A."/>
            <person name="Ohm R.A."/>
            <person name="Martin F."/>
            <person name="Silar P."/>
            <person name="Natvig D.O."/>
            <person name="Lalanne C."/>
            <person name="Gautier V."/>
            <person name="Ament-Velasquez S.L."/>
            <person name="Kruys A."/>
            <person name="Hutchinson M.I."/>
            <person name="Powell A.J."/>
            <person name="Barry K."/>
            <person name="Miller A.N."/>
            <person name="Grigoriev I.V."/>
            <person name="Debuchy R."/>
            <person name="Gladieux P."/>
            <person name="Hiltunen Thoren M."/>
            <person name="Johannesson H."/>
        </authorList>
    </citation>
    <scope>NUCLEOTIDE SEQUENCE</scope>
    <source>
        <strain evidence="2">CBS 141.50</strain>
    </source>
</reference>
<sequence>MQLTTLVAFAILAASAAAGIVKRSGEGVHLANCYQQSPLGQIPFSQMLYYADDAEASQNVKPSNSNQCRVTNPGGGGWKQWEGSSITCTFPSNTYFTSSIQSGASSYSVGAYAGSGRNNYHNFNCYRDNNHQLFNDGTYSCWSVYYCLDVSIPCNLERANTDGTEQA</sequence>
<name>A0AAN6UW64_9PEZI</name>
<reference evidence="2" key="2">
    <citation type="submission" date="2023-05" db="EMBL/GenBank/DDBJ databases">
        <authorList>
            <consortium name="Lawrence Berkeley National Laboratory"/>
            <person name="Steindorff A."/>
            <person name="Hensen N."/>
            <person name="Bonometti L."/>
            <person name="Westerberg I."/>
            <person name="Brannstrom I.O."/>
            <person name="Guillou S."/>
            <person name="Cros-Aarteil S."/>
            <person name="Calhoun S."/>
            <person name="Haridas S."/>
            <person name="Kuo A."/>
            <person name="Mondo S."/>
            <person name="Pangilinan J."/>
            <person name="Riley R."/>
            <person name="Labutti K."/>
            <person name="Andreopoulos B."/>
            <person name="Lipzen A."/>
            <person name="Chen C."/>
            <person name="Yanf M."/>
            <person name="Daum C."/>
            <person name="Ng V."/>
            <person name="Clum A."/>
            <person name="Ohm R."/>
            <person name="Martin F."/>
            <person name="Silar P."/>
            <person name="Natvig D."/>
            <person name="Lalanne C."/>
            <person name="Gautier V."/>
            <person name="Ament-Velasquez S.L."/>
            <person name="Kruys A."/>
            <person name="Hutchinson M.I."/>
            <person name="Powell A.J."/>
            <person name="Barry K."/>
            <person name="Miller A.N."/>
            <person name="Grigoriev I.V."/>
            <person name="Debuchy R."/>
            <person name="Gladieux P."/>
            <person name="Thoren M.H."/>
            <person name="Johannesson H."/>
        </authorList>
    </citation>
    <scope>NUCLEOTIDE SEQUENCE</scope>
    <source>
        <strain evidence="2">CBS 141.50</strain>
    </source>
</reference>
<dbReference type="GeneID" id="87815108"/>
<dbReference type="EMBL" id="MU853646">
    <property type="protein sequence ID" value="KAK4139901.1"/>
    <property type="molecule type" value="Genomic_DNA"/>
</dbReference>
<dbReference type="RefSeq" id="XP_062633272.1">
    <property type="nucleotide sequence ID" value="XM_062778495.1"/>
</dbReference>
<dbReference type="AlphaFoldDB" id="A0AAN6UW64"/>
<keyword evidence="1" id="KW-0732">Signal</keyword>
<gene>
    <name evidence="2" type="ORF">C8A04DRAFT_15446</name>
</gene>
<accession>A0AAN6UW64</accession>
<feature type="chain" id="PRO_5042839445" evidence="1">
    <location>
        <begin position="19"/>
        <end position="167"/>
    </location>
</feature>
<evidence type="ECO:0000313" key="2">
    <source>
        <dbReference type="EMBL" id="KAK4139901.1"/>
    </source>
</evidence>
<dbReference type="Proteomes" id="UP001302676">
    <property type="component" value="Unassembled WGS sequence"/>
</dbReference>
<evidence type="ECO:0000313" key="3">
    <source>
        <dbReference type="Proteomes" id="UP001302676"/>
    </source>
</evidence>
<organism evidence="2 3">
    <name type="scientific">Dichotomopilus funicola</name>
    <dbReference type="NCBI Taxonomy" id="1934379"/>
    <lineage>
        <taxon>Eukaryota</taxon>
        <taxon>Fungi</taxon>
        <taxon>Dikarya</taxon>
        <taxon>Ascomycota</taxon>
        <taxon>Pezizomycotina</taxon>
        <taxon>Sordariomycetes</taxon>
        <taxon>Sordariomycetidae</taxon>
        <taxon>Sordariales</taxon>
        <taxon>Chaetomiaceae</taxon>
        <taxon>Dichotomopilus</taxon>
    </lineage>
</organism>
<evidence type="ECO:0000256" key="1">
    <source>
        <dbReference type="SAM" id="SignalP"/>
    </source>
</evidence>
<comment type="caution">
    <text evidence="2">The sequence shown here is derived from an EMBL/GenBank/DDBJ whole genome shotgun (WGS) entry which is preliminary data.</text>
</comment>
<feature type="signal peptide" evidence="1">
    <location>
        <begin position="1"/>
        <end position="18"/>
    </location>
</feature>
<protein>
    <submittedName>
        <fullName evidence="2">Uncharacterized protein</fullName>
    </submittedName>
</protein>